<keyword evidence="1" id="KW-0175">Coiled coil</keyword>
<dbReference type="KEGG" id="sapi:SAPIS_v1c06230"/>
<keyword evidence="3" id="KW-1185">Reference proteome</keyword>
<dbReference type="HOGENOM" id="CLU_2572116_0_0_14"/>
<dbReference type="AlphaFoldDB" id="V5RJ06"/>
<dbReference type="SUPFAM" id="SSF57997">
    <property type="entry name" value="Tropomyosin"/>
    <property type="match status" value="1"/>
</dbReference>
<evidence type="ECO:0000313" key="2">
    <source>
        <dbReference type="EMBL" id="AHB36468.1"/>
    </source>
</evidence>
<evidence type="ECO:0000313" key="3">
    <source>
        <dbReference type="Proteomes" id="UP000018550"/>
    </source>
</evidence>
<sequence length="81" mass="9967">MSKCSAEIEKNNKILEEKINNFLLDQENKFKELENKFKELENKFKELENKFKELENKLKERKQKNNQLQKVLKDNEIDFEF</sequence>
<evidence type="ECO:0000256" key="1">
    <source>
        <dbReference type="SAM" id="Coils"/>
    </source>
</evidence>
<name>V5RJ06_SPIAP</name>
<dbReference type="PATRIC" id="fig|1276258.3.peg.633"/>
<dbReference type="EMBL" id="CP006682">
    <property type="protein sequence ID" value="AHB36468.1"/>
    <property type="molecule type" value="Genomic_DNA"/>
</dbReference>
<accession>V5RJ06</accession>
<reference evidence="2 3" key="1">
    <citation type="journal article" date="2014" name="Genome Announc.">
        <title>Complete Genome Sequence of Spiroplasma apis B31T (ATCC 33834), a Bacterium Associated with May Disease of Honeybees (Apis mellifera).</title>
        <authorList>
            <person name="Ku C."/>
            <person name="Lo W.S."/>
            <person name="Chen L.L."/>
            <person name="Kuo C.H."/>
        </authorList>
    </citation>
    <scope>NUCLEOTIDE SEQUENCE [LARGE SCALE GENOMIC DNA]</scope>
    <source>
        <strain evidence="2">B31</strain>
    </source>
</reference>
<dbReference type="Proteomes" id="UP000018550">
    <property type="component" value="Chromosome"/>
</dbReference>
<gene>
    <name evidence="2" type="ORF">SAPIS_v1c06230</name>
</gene>
<organism evidence="2 3">
    <name type="scientific">Spiroplasma apis B31</name>
    <dbReference type="NCBI Taxonomy" id="1276258"/>
    <lineage>
        <taxon>Bacteria</taxon>
        <taxon>Bacillati</taxon>
        <taxon>Mycoplasmatota</taxon>
        <taxon>Mollicutes</taxon>
        <taxon>Entomoplasmatales</taxon>
        <taxon>Spiroplasmataceae</taxon>
        <taxon>Spiroplasma</taxon>
    </lineage>
</organism>
<dbReference type="Gene3D" id="1.20.1270.70">
    <property type="entry name" value="Designed single chain three-helix bundle"/>
    <property type="match status" value="1"/>
</dbReference>
<dbReference type="RefSeq" id="WP_023789583.1">
    <property type="nucleotide sequence ID" value="NC_022998.1"/>
</dbReference>
<protein>
    <submittedName>
        <fullName evidence="2">Uncharacterized protein</fullName>
    </submittedName>
</protein>
<proteinExistence type="predicted"/>
<feature type="coiled-coil region" evidence="1">
    <location>
        <begin position="5"/>
        <end position="78"/>
    </location>
</feature>